<evidence type="ECO:0000259" key="2">
    <source>
        <dbReference type="Pfam" id="PF01471"/>
    </source>
</evidence>
<dbReference type="AlphaFoldDB" id="V2TFA5"/>
<dbReference type="PANTHER" id="PTHR30163:SF10">
    <property type="entry name" value="TRANSGLYCOLASE-RELATED"/>
    <property type="match status" value="1"/>
</dbReference>
<dbReference type="Pfam" id="PF13406">
    <property type="entry name" value="SLT_2"/>
    <property type="match status" value="1"/>
</dbReference>
<name>V2TFA5_9GAMM</name>
<evidence type="ECO:0000256" key="1">
    <source>
        <dbReference type="SAM" id="SignalP"/>
    </source>
</evidence>
<dbReference type="SUPFAM" id="SSF47090">
    <property type="entry name" value="PGBD-like"/>
    <property type="match status" value="1"/>
</dbReference>
<evidence type="ECO:0000259" key="3">
    <source>
        <dbReference type="Pfam" id="PF13406"/>
    </source>
</evidence>
<dbReference type="InterPro" id="IPR036365">
    <property type="entry name" value="PGBD-like_sf"/>
</dbReference>
<dbReference type="Gene3D" id="1.10.8.350">
    <property type="entry name" value="Bacterial muramidase"/>
    <property type="match status" value="1"/>
</dbReference>
<dbReference type="FunFam" id="1.10.8.350:FF:000001">
    <property type="entry name" value="Lytic murein transglycosylase B"/>
    <property type="match status" value="1"/>
</dbReference>
<dbReference type="Gene3D" id="1.10.101.10">
    <property type="entry name" value="PGBD-like superfamily/PGBD"/>
    <property type="match status" value="1"/>
</dbReference>
<accession>V2TFA5</accession>
<dbReference type="Pfam" id="PF01471">
    <property type="entry name" value="PG_binding_1"/>
    <property type="match status" value="1"/>
</dbReference>
<dbReference type="NCBIfam" id="TIGR02283">
    <property type="entry name" value="MltB_2"/>
    <property type="match status" value="1"/>
</dbReference>
<dbReference type="STRING" id="1392540.P256_02450"/>
<dbReference type="Proteomes" id="UP000023785">
    <property type="component" value="Unassembled WGS sequence"/>
</dbReference>
<dbReference type="eggNOG" id="COG3409">
    <property type="taxonomic scope" value="Bacteria"/>
</dbReference>
<evidence type="ECO:0000313" key="4">
    <source>
        <dbReference type="EMBL" id="ESK36657.1"/>
    </source>
</evidence>
<dbReference type="EMBL" id="AYER01000012">
    <property type="protein sequence ID" value="ESK36657.1"/>
    <property type="molecule type" value="Genomic_DNA"/>
</dbReference>
<feature type="chain" id="PRO_5004709427" description="Lytic murein transglycosylase" evidence="1">
    <location>
        <begin position="22"/>
        <end position="443"/>
    </location>
</feature>
<dbReference type="InterPro" id="IPR002477">
    <property type="entry name" value="Peptidoglycan-bd-like"/>
</dbReference>
<organism evidence="4 5">
    <name type="scientific">Acinetobacter nectaris CIP 110549</name>
    <dbReference type="NCBI Taxonomy" id="1392540"/>
    <lineage>
        <taxon>Bacteria</taxon>
        <taxon>Pseudomonadati</taxon>
        <taxon>Pseudomonadota</taxon>
        <taxon>Gammaproteobacteria</taxon>
        <taxon>Moraxellales</taxon>
        <taxon>Moraxellaceae</taxon>
        <taxon>Acinetobacter</taxon>
    </lineage>
</organism>
<dbReference type="HOGENOM" id="CLU_035402_0_2_6"/>
<keyword evidence="1" id="KW-0732">Signal</keyword>
<dbReference type="eggNOG" id="COG2951">
    <property type="taxonomic scope" value="Bacteria"/>
</dbReference>
<dbReference type="InterPro" id="IPR031304">
    <property type="entry name" value="SLT_2"/>
</dbReference>
<dbReference type="InterPro" id="IPR023346">
    <property type="entry name" value="Lysozyme-like_dom_sf"/>
</dbReference>
<gene>
    <name evidence="4" type="ORF">P256_02450</name>
</gene>
<dbReference type="RefSeq" id="WP_023274059.1">
    <property type="nucleotide sequence ID" value="NZ_KI530738.1"/>
</dbReference>
<protein>
    <recommendedName>
        <fullName evidence="6">Lytic murein transglycosylase</fullName>
    </recommendedName>
</protein>
<dbReference type="PANTHER" id="PTHR30163">
    <property type="entry name" value="MEMBRANE-BOUND LYTIC MUREIN TRANSGLYCOSYLASE B"/>
    <property type="match status" value="1"/>
</dbReference>
<dbReference type="CDD" id="cd13399">
    <property type="entry name" value="Slt35-like"/>
    <property type="match status" value="1"/>
</dbReference>
<dbReference type="GO" id="GO:0009253">
    <property type="term" value="P:peptidoglycan catabolic process"/>
    <property type="evidence" value="ECO:0007669"/>
    <property type="project" value="TreeGrafter"/>
</dbReference>
<dbReference type="GO" id="GO:0008933">
    <property type="term" value="F:peptidoglycan lytic transglycosylase activity"/>
    <property type="evidence" value="ECO:0007669"/>
    <property type="project" value="TreeGrafter"/>
</dbReference>
<reference evidence="4 5" key="1">
    <citation type="submission" date="2013-10" db="EMBL/GenBank/DDBJ databases">
        <title>The Genome Sequence of Acinetobacter nectaris CIP 110549.</title>
        <authorList>
            <consortium name="The Broad Institute Genomics Platform"/>
            <consortium name="The Broad Institute Genome Sequencing Center for Infectious Disease"/>
            <person name="Cerqueira G."/>
            <person name="Feldgarden M."/>
            <person name="Courvalin P."/>
            <person name="Grillot-Courvalin C."/>
            <person name="Clermont D."/>
            <person name="Rocha E."/>
            <person name="Yoon E.-J."/>
            <person name="Nemec A."/>
            <person name="Young S.K."/>
            <person name="Zeng Q."/>
            <person name="Gargeya S."/>
            <person name="Fitzgerald M."/>
            <person name="Abouelleil A."/>
            <person name="Alvarado L."/>
            <person name="Berlin A.M."/>
            <person name="Chapman S.B."/>
            <person name="Gainer-Dewar J."/>
            <person name="Goldberg J."/>
            <person name="Gnerre S."/>
            <person name="Griggs A."/>
            <person name="Gujja S."/>
            <person name="Hansen M."/>
            <person name="Howarth C."/>
            <person name="Imamovic A."/>
            <person name="Ireland A."/>
            <person name="Larimer J."/>
            <person name="McCowan C."/>
            <person name="Murphy C."/>
            <person name="Pearson M."/>
            <person name="Poon T.W."/>
            <person name="Priest M."/>
            <person name="Roberts A."/>
            <person name="Saif S."/>
            <person name="Shea T."/>
            <person name="Sykes S."/>
            <person name="Wortman J."/>
            <person name="Nusbaum C."/>
            <person name="Birren B."/>
        </authorList>
    </citation>
    <scope>NUCLEOTIDE SEQUENCE [LARGE SCALE GENOMIC DNA]</scope>
    <source>
        <strain evidence="4 5">CIP 110549</strain>
    </source>
</reference>
<dbReference type="SUPFAM" id="SSF53955">
    <property type="entry name" value="Lysozyme-like"/>
    <property type="match status" value="1"/>
</dbReference>
<proteinExistence type="predicted"/>
<dbReference type="PATRIC" id="fig|1392540.3.peg.2366"/>
<sequence>MKKSLNLLMLPLAVLSINSHADLIIQSGMNPQPTLAPVLNSNIQNESNNTENLNLNLKFKQCLAQLKPLAINTGIQSDVYDRYTQGITPDYSILDKLNYQPEFSTPIWDYLSGLVDQERITLGQEKLKQYQSTLDRVQMIYGVPPEVVVAVWGVESNFGNIIGKYPLLQSLGTLSCEGRRQSYFRGEFFAAIRILQRGDLTENQLTGSWAGAFGQTQFMPSTYEKLAVDFDGDGRRDLVSDTPDALASTANFLKQSGWQVGMPWGFEVDVPQNFVFNNEGRRNKKPLSVWVSQGVVRADGSTLVQGNVTDATMAGLFMPAGQNGPKFLVFRNFDAIYSYNAAESYALAIAYLSDRLKGAPPIMAAWPTDDPGTSRAERREIQSYLISKGYEIGEPDGLIGDKTRQAIQQEQQKLGLTPTARAGQIFLKKIRSLQASQLLDSGT</sequence>
<comment type="caution">
    <text evidence="4">The sequence shown here is derived from an EMBL/GenBank/DDBJ whole genome shotgun (WGS) entry which is preliminary data.</text>
</comment>
<evidence type="ECO:0000313" key="5">
    <source>
        <dbReference type="Proteomes" id="UP000023785"/>
    </source>
</evidence>
<dbReference type="InterPro" id="IPR011970">
    <property type="entry name" value="MltB_2"/>
</dbReference>
<dbReference type="Gene3D" id="1.10.530.10">
    <property type="match status" value="1"/>
</dbReference>
<dbReference type="InterPro" id="IPR036366">
    <property type="entry name" value="PGBDSf"/>
</dbReference>
<feature type="signal peptide" evidence="1">
    <location>
        <begin position="1"/>
        <end position="21"/>
    </location>
</feature>
<evidence type="ECO:0008006" key="6">
    <source>
        <dbReference type="Google" id="ProtNLM"/>
    </source>
</evidence>
<dbReference type="InterPro" id="IPR043426">
    <property type="entry name" value="MltB-like"/>
</dbReference>
<keyword evidence="5" id="KW-1185">Reference proteome</keyword>
<feature type="domain" description="Transglycosylase SLT" evidence="3">
    <location>
        <begin position="58"/>
        <end position="354"/>
    </location>
</feature>
<feature type="domain" description="Peptidoglycan binding-like" evidence="2">
    <location>
        <begin position="375"/>
        <end position="428"/>
    </location>
</feature>